<keyword evidence="8" id="KW-0325">Glycoprotein</keyword>
<dbReference type="SUPFAM" id="SSF49464">
    <property type="entry name" value="Carboxypeptidase regulatory domain-like"/>
    <property type="match status" value="1"/>
</dbReference>
<dbReference type="SUPFAM" id="SSF53187">
    <property type="entry name" value="Zn-dependent exopeptidases"/>
    <property type="match status" value="1"/>
</dbReference>
<keyword evidence="4" id="KW-0645">Protease</keyword>
<dbReference type="Gene3D" id="2.60.40.1120">
    <property type="entry name" value="Carboxypeptidase-like, regulatory domain"/>
    <property type="match status" value="1"/>
</dbReference>
<dbReference type="Proteomes" id="UP000663862">
    <property type="component" value="Unassembled WGS sequence"/>
</dbReference>
<keyword evidence="5" id="KW-0479">Metal-binding</keyword>
<sequence length="1153" mass="133658">MIPKSIYFLHLILISSLIELSFCQNQIQIIEDEKHHNTDEMFIILDRIHQQCSDITYIYDLPLKSVQSRPLRVIVFSDDPTNHELLEPEFKYIGNMHGNEVTGRELLLRLAEHLCQEYQNGNEQIVSLIQNTRIHLMPSMNPDGWETSVRYAWAETKSEQFEDTSMMLRESGTTNWLVGRSNANNVDLNRNFPNLDAFIHKYNHYAHHRNNHLDMETFLSLTSGYDCQNNSYQIETVAIAFWIMQNPFVLSANLHNGDLVANYPYDDSENHLQMYSSSSDDLLFQHLAESYSYSNERMKSQTNPCGSTAFADGITNGAAWYPICGGMQDFNYLASNCFELTLELGCRKFPPGKYLPSIWNEHKNSLINYMSQTHLGIKGVIKNEESNAIYGANIKVYQLLNNHWQYIDHDVTSNLEGDYYRLLVNGMYAVQVQSSGYETETQYIDVDNKPDQHNAQRLDFILKPESIERFNPNGFCPHDEDLQHHQCTCSLTHGYIQCSSLPEKCRTCYRYSTIFFDENVNILPSELFLDYNLFDYNSNKSFTIQFARLNNVSSNTFSKIDVGEDRTLSIKISQYASSIIPTRIFDGLVMQPKSKIDIEIFNVTSSLLTVEQYAFDGIKYNSASEFRFSILCLKDTLEFESNAGSILLPSYARIELYFSNFRQVLLNEHSFDHITQEHASKFSISFDRFQYATLKHSSFFDLHQLDQSQFYLAFSNFQSLTIEKSLFDIITQLKSSIIFSIYNITNDLCLPAETFSQIKQDMNSTFQFQISYAKNILFTTDAFTNISQRAQSKLSITITNSLDVFFTNQSLNYFHQEDRSLLDIWIKYGKNLIFADYAIQNIDIWRSSTMRIGFQHSSGTLQMATNAFVNINEGQGGELLFQIMNSSDFYFRFNQSMTLERLEIVDRILTDNDLCRIIDIPAHIPIKILRDNPCSCSIFYLYRQLRHTLNPLVLKDLTPSCYVSLSLDEVEQKENKCLLNKQINNCHQMQGEVTIYIPDGICRQNSQQINKNRSNSSSSTSSIFILACFIIVLACIYILSREKRRIFIINIFNKYAFCHRHRRQKLPIFTADSYQQLTHINDNSLDDDVNQEQTSNKRMKIIVKYNAATEQTQPYLHTNRSDFISSNDINDQQNEDYTLQLNTNPLSDIENNQ</sequence>
<proteinExistence type="inferred from homology"/>
<evidence type="ECO:0000256" key="3">
    <source>
        <dbReference type="ARBA" id="ARBA00022645"/>
    </source>
</evidence>
<dbReference type="PANTHER" id="PTHR11532:SF93">
    <property type="entry name" value="CARBOXYPEPTIDASE E"/>
    <property type="match status" value="1"/>
</dbReference>
<organism evidence="13 14">
    <name type="scientific">Rotaria socialis</name>
    <dbReference type="NCBI Taxonomy" id="392032"/>
    <lineage>
        <taxon>Eukaryota</taxon>
        <taxon>Metazoa</taxon>
        <taxon>Spiralia</taxon>
        <taxon>Gnathifera</taxon>
        <taxon>Rotifera</taxon>
        <taxon>Eurotatoria</taxon>
        <taxon>Bdelloidea</taxon>
        <taxon>Philodinida</taxon>
        <taxon>Philodinidae</taxon>
        <taxon>Rotaria</taxon>
    </lineage>
</organism>
<evidence type="ECO:0000313" key="14">
    <source>
        <dbReference type="Proteomes" id="UP000663862"/>
    </source>
</evidence>
<feature type="chain" id="PRO_5032878802" description="Peptidase M14 domain-containing protein" evidence="11">
    <location>
        <begin position="24"/>
        <end position="1153"/>
    </location>
</feature>
<dbReference type="GO" id="GO:0005615">
    <property type="term" value="C:extracellular space"/>
    <property type="evidence" value="ECO:0007669"/>
    <property type="project" value="TreeGrafter"/>
</dbReference>
<dbReference type="InterPro" id="IPR000834">
    <property type="entry name" value="Peptidase_M14"/>
</dbReference>
<reference evidence="13" key="1">
    <citation type="submission" date="2021-02" db="EMBL/GenBank/DDBJ databases">
        <authorList>
            <person name="Nowell W R."/>
        </authorList>
    </citation>
    <scope>NUCLEOTIDE SEQUENCE</scope>
</reference>
<gene>
    <name evidence="13" type="ORF">TSG867_LOCUS4962</name>
</gene>
<comment type="cofactor">
    <cofactor evidence="1">
        <name>Zn(2+)</name>
        <dbReference type="ChEBI" id="CHEBI:29105"/>
    </cofactor>
</comment>
<dbReference type="Gene3D" id="3.40.630.10">
    <property type="entry name" value="Zn peptidases"/>
    <property type="match status" value="1"/>
</dbReference>
<protein>
    <recommendedName>
        <fullName evidence="12">Peptidase M14 domain-containing protein</fullName>
    </recommendedName>
</protein>
<keyword evidence="10" id="KW-1133">Transmembrane helix</keyword>
<dbReference type="InterPro" id="IPR050753">
    <property type="entry name" value="Peptidase_M14_domain"/>
</dbReference>
<dbReference type="GO" id="GO:0004181">
    <property type="term" value="F:metallocarboxypeptidase activity"/>
    <property type="evidence" value="ECO:0007669"/>
    <property type="project" value="InterPro"/>
</dbReference>
<dbReference type="AlphaFoldDB" id="A0A820GTU9"/>
<evidence type="ECO:0000256" key="4">
    <source>
        <dbReference type="ARBA" id="ARBA00022670"/>
    </source>
</evidence>
<name>A0A820GTU9_9BILA</name>
<evidence type="ECO:0000256" key="1">
    <source>
        <dbReference type="ARBA" id="ARBA00001947"/>
    </source>
</evidence>
<dbReference type="EMBL" id="CAJOBQ010000167">
    <property type="protein sequence ID" value="CAF4280764.1"/>
    <property type="molecule type" value="Genomic_DNA"/>
</dbReference>
<comment type="caution">
    <text evidence="13">The sequence shown here is derived from an EMBL/GenBank/DDBJ whole genome shotgun (WGS) entry which is preliminary data.</text>
</comment>
<dbReference type="PANTHER" id="PTHR11532">
    <property type="entry name" value="PROTEASE M14 CARBOXYPEPTIDASE"/>
    <property type="match status" value="1"/>
</dbReference>
<dbReference type="PROSITE" id="PS52035">
    <property type="entry name" value="PEPTIDASE_M14"/>
    <property type="match status" value="1"/>
</dbReference>
<dbReference type="CDD" id="cd11308">
    <property type="entry name" value="Peptidase_M14NE-CP-C_like"/>
    <property type="match status" value="1"/>
</dbReference>
<evidence type="ECO:0000256" key="11">
    <source>
        <dbReference type="SAM" id="SignalP"/>
    </source>
</evidence>
<keyword evidence="6" id="KW-0378">Hydrolase</keyword>
<evidence type="ECO:0000256" key="2">
    <source>
        <dbReference type="ARBA" id="ARBA00005988"/>
    </source>
</evidence>
<evidence type="ECO:0000313" key="13">
    <source>
        <dbReference type="EMBL" id="CAF4280764.1"/>
    </source>
</evidence>
<dbReference type="GO" id="GO:0008270">
    <property type="term" value="F:zinc ion binding"/>
    <property type="evidence" value="ECO:0007669"/>
    <property type="project" value="InterPro"/>
</dbReference>
<dbReference type="Pfam" id="PF00246">
    <property type="entry name" value="Peptidase_M14"/>
    <property type="match status" value="1"/>
</dbReference>
<keyword evidence="10" id="KW-0812">Transmembrane</keyword>
<dbReference type="FunFam" id="3.40.630.10:FF:000020">
    <property type="entry name" value="Carboxypeptidase D"/>
    <property type="match status" value="1"/>
</dbReference>
<accession>A0A820GTU9</accession>
<keyword evidence="3" id="KW-0121">Carboxypeptidase</keyword>
<keyword evidence="11" id="KW-0732">Signal</keyword>
<dbReference type="PRINTS" id="PR00765">
    <property type="entry name" value="CRBOXYPTASEA"/>
</dbReference>
<dbReference type="CDD" id="cd03858">
    <property type="entry name" value="M14_CP_N-E_like"/>
    <property type="match status" value="1"/>
</dbReference>
<evidence type="ECO:0000256" key="6">
    <source>
        <dbReference type="ARBA" id="ARBA00022801"/>
    </source>
</evidence>
<evidence type="ECO:0000256" key="5">
    <source>
        <dbReference type="ARBA" id="ARBA00022723"/>
    </source>
</evidence>
<evidence type="ECO:0000256" key="10">
    <source>
        <dbReference type="SAM" id="Phobius"/>
    </source>
</evidence>
<evidence type="ECO:0000256" key="7">
    <source>
        <dbReference type="ARBA" id="ARBA00022833"/>
    </source>
</evidence>
<keyword evidence="10" id="KW-0472">Membrane</keyword>
<feature type="signal peptide" evidence="11">
    <location>
        <begin position="1"/>
        <end position="23"/>
    </location>
</feature>
<keyword evidence="7" id="KW-0862">Zinc</keyword>
<comment type="similarity">
    <text evidence="2 9">Belongs to the peptidase M14 family.</text>
</comment>
<dbReference type="GO" id="GO:0006518">
    <property type="term" value="P:peptide metabolic process"/>
    <property type="evidence" value="ECO:0007669"/>
    <property type="project" value="TreeGrafter"/>
</dbReference>
<evidence type="ECO:0000259" key="12">
    <source>
        <dbReference type="PROSITE" id="PS52035"/>
    </source>
</evidence>
<feature type="transmembrane region" description="Helical" evidence="10">
    <location>
        <begin position="1021"/>
        <end position="1039"/>
    </location>
</feature>
<evidence type="ECO:0000256" key="8">
    <source>
        <dbReference type="ARBA" id="ARBA00023180"/>
    </source>
</evidence>
<dbReference type="GO" id="GO:0016485">
    <property type="term" value="P:protein processing"/>
    <property type="evidence" value="ECO:0007669"/>
    <property type="project" value="TreeGrafter"/>
</dbReference>
<dbReference type="InterPro" id="IPR008969">
    <property type="entry name" value="CarboxyPept-like_regulatory"/>
</dbReference>
<evidence type="ECO:0000256" key="9">
    <source>
        <dbReference type="PROSITE-ProRule" id="PRU01379"/>
    </source>
</evidence>
<feature type="domain" description="Peptidase M14" evidence="12">
    <location>
        <begin position="34"/>
        <end position="373"/>
    </location>
</feature>
<feature type="active site" description="Proton donor/acceptor" evidence="9">
    <location>
        <position position="343"/>
    </location>
</feature>
<dbReference type="SMART" id="SM00631">
    <property type="entry name" value="Zn_pept"/>
    <property type="match status" value="1"/>
</dbReference>